<name>A0A1H8JTQ5_9BURK</name>
<dbReference type="OrthoDB" id="9787293at2"/>
<dbReference type="PANTHER" id="PTHR45947">
    <property type="entry name" value="SULFOQUINOVOSYL TRANSFERASE SQD2"/>
    <property type="match status" value="1"/>
</dbReference>
<dbReference type="InterPro" id="IPR050194">
    <property type="entry name" value="Glycosyltransferase_grp1"/>
</dbReference>
<dbReference type="STRING" id="1121117.SAMN02745977_02148"/>
<dbReference type="CDD" id="cd03794">
    <property type="entry name" value="GT4_WbuB-like"/>
    <property type="match status" value="1"/>
</dbReference>
<dbReference type="GO" id="GO:0016758">
    <property type="term" value="F:hexosyltransferase activity"/>
    <property type="evidence" value="ECO:0007669"/>
    <property type="project" value="TreeGrafter"/>
</dbReference>
<dbReference type="EMBL" id="FOCW01000008">
    <property type="protein sequence ID" value="SEN84092.1"/>
    <property type="molecule type" value="Genomic_DNA"/>
</dbReference>
<dbReference type="SUPFAM" id="SSF53756">
    <property type="entry name" value="UDP-Glycosyltransferase/glycogen phosphorylase"/>
    <property type="match status" value="1"/>
</dbReference>
<organism evidence="1 2">
    <name type="scientific">Brachymonas denitrificans DSM 15123</name>
    <dbReference type="NCBI Taxonomy" id="1121117"/>
    <lineage>
        <taxon>Bacteria</taxon>
        <taxon>Pseudomonadati</taxon>
        <taxon>Pseudomonadota</taxon>
        <taxon>Betaproteobacteria</taxon>
        <taxon>Burkholderiales</taxon>
        <taxon>Comamonadaceae</taxon>
        <taxon>Brachymonas</taxon>
    </lineage>
</organism>
<dbReference type="Pfam" id="PF13692">
    <property type="entry name" value="Glyco_trans_1_4"/>
    <property type="match status" value="1"/>
</dbReference>
<protein>
    <submittedName>
        <fullName evidence="1">Glycosyltransferase involved in cell wall bisynthesis</fullName>
    </submittedName>
</protein>
<proteinExistence type="predicted"/>
<gene>
    <name evidence="1" type="ORF">SAMN02745977_02148</name>
</gene>
<dbReference type="PANTHER" id="PTHR45947:SF3">
    <property type="entry name" value="SULFOQUINOVOSYL TRANSFERASE SQD2"/>
    <property type="match status" value="1"/>
</dbReference>
<dbReference type="Proteomes" id="UP000199531">
    <property type="component" value="Unassembled WGS sequence"/>
</dbReference>
<reference evidence="1 2" key="1">
    <citation type="submission" date="2016-10" db="EMBL/GenBank/DDBJ databases">
        <authorList>
            <person name="de Groot N.N."/>
        </authorList>
    </citation>
    <scope>NUCLEOTIDE SEQUENCE [LARGE SCALE GENOMIC DNA]</scope>
    <source>
        <strain evidence="1 2">DSM 15123</strain>
    </source>
</reference>
<sequence>MRIALIADAYPPLRSSAAVQLRDLSEEFARQGHQITMMVASPDQPQPWLLEEWRGVQVLRLKTPRTKDIDYVRRTLGEFLMPHAMWRNLQQSPLAGQQWDGVVWYSPSIFLGPMVQRMKRASRCRSYLIIRDIFPEWAVDMGLMGRGLPYRFFKVIANQQYAVADAIGIQTPGNGVYFQEWQKQSGRSLEVLQNWLTRAPDAGCTIDVQQTPLTGRKIFVYAGNMGIAQGMGVLIDLAERLRHRADIGFLFVGRGSDADKLKRMAAERQLDNVVFFGEIDPDEIPGLYAQCDIGLVALDPRHKTHNIPGKFLSYMHSGLPVLACVNDGNDLVNLIQTEQVGSVSSRPDAAVLAAQAEALLEQLETDAGMSQRCTQLADRLFSSEAAVRQVVASLQA</sequence>
<dbReference type="Gene3D" id="3.40.50.2000">
    <property type="entry name" value="Glycogen Phosphorylase B"/>
    <property type="match status" value="2"/>
</dbReference>
<keyword evidence="2" id="KW-1185">Reference proteome</keyword>
<keyword evidence="1" id="KW-0808">Transferase</keyword>
<accession>A0A1H8JTQ5</accession>
<evidence type="ECO:0000313" key="1">
    <source>
        <dbReference type="EMBL" id="SEN84092.1"/>
    </source>
</evidence>
<dbReference type="AlphaFoldDB" id="A0A1H8JTQ5"/>
<evidence type="ECO:0000313" key="2">
    <source>
        <dbReference type="Proteomes" id="UP000199531"/>
    </source>
</evidence>